<dbReference type="SUPFAM" id="SSF48371">
    <property type="entry name" value="ARM repeat"/>
    <property type="match status" value="1"/>
</dbReference>
<feature type="compositionally biased region" description="Polar residues" evidence="4">
    <location>
        <begin position="57"/>
        <end position="71"/>
    </location>
</feature>
<dbReference type="InterPro" id="IPR033712">
    <property type="entry name" value="Pumilio_RNA-bd"/>
</dbReference>
<accession>A0A8H3F0D4</accession>
<feature type="compositionally biased region" description="Low complexity" evidence="4">
    <location>
        <begin position="267"/>
        <end position="277"/>
    </location>
</feature>
<dbReference type="SMART" id="SM00025">
    <property type="entry name" value="Pumilio"/>
    <property type="match status" value="8"/>
</dbReference>
<reference evidence="6" key="1">
    <citation type="submission" date="2021-03" db="EMBL/GenBank/DDBJ databases">
        <authorList>
            <person name="Tagirdzhanova G."/>
        </authorList>
    </citation>
    <scope>NUCLEOTIDE SEQUENCE</scope>
</reference>
<dbReference type="PANTHER" id="PTHR12537:SF13">
    <property type="entry name" value="PUMILIO HOMOLOGY DOMAIN FAMILY MEMBER 4"/>
    <property type="match status" value="1"/>
</dbReference>
<feature type="compositionally biased region" description="Polar residues" evidence="4">
    <location>
        <begin position="857"/>
        <end position="868"/>
    </location>
</feature>
<protein>
    <recommendedName>
        <fullName evidence="5">PUM-HD domain-containing protein</fullName>
    </recommendedName>
</protein>
<dbReference type="GO" id="GO:0003729">
    <property type="term" value="F:mRNA binding"/>
    <property type="evidence" value="ECO:0007669"/>
    <property type="project" value="TreeGrafter"/>
</dbReference>
<name>A0A8H3F0D4_9LECA</name>
<evidence type="ECO:0000256" key="4">
    <source>
        <dbReference type="SAM" id="MobiDB-lite"/>
    </source>
</evidence>
<feature type="region of interest" description="Disordered" evidence="4">
    <location>
        <begin position="490"/>
        <end position="537"/>
    </location>
</feature>
<dbReference type="InterPro" id="IPR011989">
    <property type="entry name" value="ARM-like"/>
</dbReference>
<feature type="repeat" description="Pumilio" evidence="3">
    <location>
        <begin position="759"/>
        <end position="794"/>
    </location>
</feature>
<feature type="repeat" description="Pumilio" evidence="3">
    <location>
        <begin position="723"/>
        <end position="758"/>
    </location>
</feature>
<evidence type="ECO:0000313" key="7">
    <source>
        <dbReference type="Proteomes" id="UP000664169"/>
    </source>
</evidence>
<feature type="repeat" description="Pumilio" evidence="3">
    <location>
        <begin position="651"/>
        <end position="686"/>
    </location>
</feature>
<dbReference type="PANTHER" id="PTHR12537">
    <property type="entry name" value="RNA BINDING PROTEIN PUMILIO-RELATED"/>
    <property type="match status" value="1"/>
</dbReference>
<feature type="repeat" description="Pumilio" evidence="3">
    <location>
        <begin position="578"/>
        <end position="613"/>
    </location>
</feature>
<comment type="caution">
    <text evidence="6">The sequence shown here is derived from an EMBL/GenBank/DDBJ whole genome shotgun (WGS) entry which is preliminary data.</text>
</comment>
<sequence>MDAPAELNTYHKAQALDKKRLELERLREQKKRMEDEFKRLDNMQQEQESEVARLSQDLHTVSFSPGHQSEPTTPPEFRDQGYYPGGAFSNKNRYSSASLTSPSGINRMSRSGSQVTSPPNELVHSAGENDKFPSHSNRYSMPVTLSTKYKQESMADYPAMGLTQIDTTSILFGDDDDGHDVVTSPVVKNYLQAHTTEDKFPVLLRSNHKPGTLSASSAALDLANLQSPSPEAKIESRSNGWTAFSRNHQPQHSLPQSNENAKFGRASLHSPSSSQQSVETVVEAPDLFKQANRHSMEASLASLSSASNHAKNGSNGLSLSRPMLSNVHSHSTNDIPTMKGASTISSNMTTSPVATNNENVFHKHRVSLSRMPGNIITNRLSRDLTTGEALADEPPNTAKFPPPITELQASATPFGPSVNVTATAIDRPIVGSLGPQNFGSQDYVPYGMATLNMGMNQMQMASMNGGNYTNGMQMFPQHQQYQQHYSGFGQYNPGGRFADSQQKVIQQRRAQNGEGNRRNSRRGSHAHSDPDTARFSNTKIETYAGEIYTLCKDQHGCRYLQKQLEARHPETVQLIFSETAPHVIELMTDPFGNYLCQKLLEHTNDSQRTVLVENAAPHMVQIALNQHGTRALQKMIEHLSTKEQIAAVRNALKDKVVELIQDLNGNHVIQKCLNRLTAEDSQFIFDAVGMNCVVVGTHRHGCCVLQRCIDHASGIQKANLIAQITANAFKLIQDPYGNYVLQYIVDLNDPNFTEPLCYGLRARVVEFSRHKFSSNVIEKCIRHAAPPVATMMIEEMLGAAEIERMLRDSFANYVVQTALDCADVQTRARLVDAIRPILPSIRSTPHGRRIQSKLIQSENSSHATSPTMSPIPGNASIPGTGPMNRNVGGLPQTSFYAQPSQPSYGMNGFGNQPGFTQSNGPVNGQRVGNNGTYPTFNPMAAQNSMHQGMPQGFGRAPQATGYNFF</sequence>
<evidence type="ECO:0000259" key="5">
    <source>
        <dbReference type="PROSITE" id="PS50303"/>
    </source>
</evidence>
<dbReference type="Gene3D" id="1.25.10.10">
    <property type="entry name" value="Leucine-rich Repeat Variant"/>
    <property type="match status" value="1"/>
</dbReference>
<keyword evidence="7" id="KW-1185">Reference proteome</keyword>
<dbReference type="PROSITE" id="PS50303">
    <property type="entry name" value="PUM_HD"/>
    <property type="match status" value="1"/>
</dbReference>
<dbReference type="FunFam" id="1.25.10.10:FF:000237">
    <property type="entry name" value="Pumilio homolog 9"/>
    <property type="match status" value="1"/>
</dbReference>
<feature type="repeat" description="Pumilio" evidence="3">
    <location>
        <begin position="614"/>
        <end position="650"/>
    </location>
</feature>
<organism evidence="6 7">
    <name type="scientific">Gomphillus americanus</name>
    <dbReference type="NCBI Taxonomy" id="1940652"/>
    <lineage>
        <taxon>Eukaryota</taxon>
        <taxon>Fungi</taxon>
        <taxon>Dikarya</taxon>
        <taxon>Ascomycota</taxon>
        <taxon>Pezizomycotina</taxon>
        <taxon>Lecanoromycetes</taxon>
        <taxon>OSLEUM clade</taxon>
        <taxon>Ostropomycetidae</taxon>
        <taxon>Ostropales</taxon>
        <taxon>Graphidaceae</taxon>
        <taxon>Gomphilloideae</taxon>
        <taxon>Gomphillus</taxon>
    </lineage>
</organism>
<dbReference type="CDD" id="cd07920">
    <property type="entry name" value="Pumilio"/>
    <property type="match status" value="1"/>
</dbReference>
<evidence type="ECO:0000256" key="2">
    <source>
        <dbReference type="ARBA" id="ARBA00024893"/>
    </source>
</evidence>
<feature type="compositionally biased region" description="Polar residues" evidence="4">
    <location>
        <begin position="891"/>
        <end position="940"/>
    </location>
</feature>
<feature type="repeat" description="Pumilio" evidence="3">
    <location>
        <begin position="795"/>
        <end position="832"/>
    </location>
</feature>
<feature type="compositionally biased region" description="Polar residues" evidence="4">
    <location>
        <begin position="89"/>
        <end position="119"/>
    </location>
</feature>
<comment type="function">
    <text evidence="2">RNA-binding nucleolar protein required for pre-rRNA processing. Involved in production of 18S rRNA and assembly of small ribosomal subunit.</text>
</comment>
<dbReference type="GO" id="GO:0010608">
    <property type="term" value="P:post-transcriptional regulation of gene expression"/>
    <property type="evidence" value="ECO:0007669"/>
    <property type="project" value="TreeGrafter"/>
</dbReference>
<dbReference type="GO" id="GO:0005737">
    <property type="term" value="C:cytoplasm"/>
    <property type="evidence" value="ECO:0007669"/>
    <property type="project" value="TreeGrafter"/>
</dbReference>
<dbReference type="PROSITE" id="PS50302">
    <property type="entry name" value="PUM"/>
    <property type="match status" value="7"/>
</dbReference>
<keyword evidence="1" id="KW-0677">Repeat</keyword>
<feature type="region of interest" description="Disordered" evidence="4">
    <location>
        <begin position="35"/>
        <end position="139"/>
    </location>
</feature>
<gene>
    <name evidence="6" type="ORF">GOMPHAMPRED_007980</name>
</gene>
<feature type="repeat" description="Pumilio" evidence="3">
    <location>
        <begin position="539"/>
        <end position="577"/>
    </location>
</feature>
<evidence type="ECO:0000256" key="1">
    <source>
        <dbReference type="ARBA" id="ARBA00022737"/>
    </source>
</evidence>
<feature type="compositionally biased region" description="Polar residues" evidence="4">
    <location>
        <begin position="243"/>
        <end position="260"/>
    </location>
</feature>
<proteinExistence type="predicted"/>
<dbReference type="InterPro" id="IPR016024">
    <property type="entry name" value="ARM-type_fold"/>
</dbReference>
<feature type="region of interest" description="Disordered" evidence="4">
    <location>
        <begin position="857"/>
        <end position="940"/>
    </location>
</feature>
<dbReference type="OrthoDB" id="668540at2759"/>
<feature type="domain" description="PUM-HD" evidence="5">
    <location>
        <begin position="521"/>
        <end position="858"/>
    </location>
</feature>
<evidence type="ECO:0000313" key="6">
    <source>
        <dbReference type="EMBL" id="CAF9913622.1"/>
    </source>
</evidence>
<evidence type="ECO:0000256" key="3">
    <source>
        <dbReference type="PROSITE-ProRule" id="PRU00317"/>
    </source>
</evidence>
<dbReference type="EMBL" id="CAJPDQ010000008">
    <property type="protein sequence ID" value="CAF9913622.1"/>
    <property type="molecule type" value="Genomic_DNA"/>
</dbReference>
<feature type="compositionally biased region" description="Polar residues" evidence="4">
    <location>
        <begin position="499"/>
        <end position="514"/>
    </location>
</feature>
<dbReference type="Pfam" id="PF00806">
    <property type="entry name" value="PUF"/>
    <property type="match status" value="8"/>
</dbReference>
<dbReference type="AlphaFoldDB" id="A0A8H3F0D4"/>
<dbReference type="InterPro" id="IPR001313">
    <property type="entry name" value="Pumilio_RNA-bd_rpt"/>
</dbReference>
<dbReference type="InterPro" id="IPR033133">
    <property type="entry name" value="PUM-HD"/>
</dbReference>
<dbReference type="Proteomes" id="UP000664169">
    <property type="component" value="Unassembled WGS sequence"/>
</dbReference>
<feature type="region of interest" description="Disordered" evidence="4">
    <location>
        <begin position="243"/>
        <end position="280"/>
    </location>
</feature>